<dbReference type="Gene3D" id="1.25.40.10">
    <property type="entry name" value="Tetratricopeptide repeat domain"/>
    <property type="match status" value="1"/>
</dbReference>
<dbReference type="PANTHER" id="PTHR38788:SF3">
    <property type="entry name" value="CLR5 DOMAIN-CONTAINING PROTEIN"/>
    <property type="match status" value="1"/>
</dbReference>
<dbReference type="AlphaFoldDB" id="A0A8H4U213"/>
<proteinExistence type="predicted"/>
<name>A0A8H4U213_9HYPO</name>
<dbReference type="Proteomes" id="UP000622797">
    <property type="component" value="Unassembled WGS sequence"/>
</dbReference>
<dbReference type="PANTHER" id="PTHR38788">
    <property type="entry name" value="CLR5 DOMAIN-CONTAINING PROTEIN"/>
    <property type="match status" value="1"/>
</dbReference>
<evidence type="ECO:0000259" key="1">
    <source>
        <dbReference type="Pfam" id="PF14420"/>
    </source>
</evidence>
<dbReference type="InterPro" id="IPR025676">
    <property type="entry name" value="Clr5_dom"/>
</dbReference>
<feature type="domain" description="Clr5" evidence="1">
    <location>
        <begin position="12"/>
        <end position="51"/>
    </location>
</feature>
<protein>
    <recommendedName>
        <fullName evidence="1">Clr5 domain-containing protein</fullName>
    </recommendedName>
</protein>
<gene>
    <name evidence="2" type="ORF">FSARC_4387</name>
</gene>
<keyword evidence="3" id="KW-1185">Reference proteome</keyword>
<organism evidence="2 3">
    <name type="scientific">Fusarium sarcochroum</name>
    <dbReference type="NCBI Taxonomy" id="1208366"/>
    <lineage>
        <taxon>Eukaryota</taxon>
        <taxon>Fungi</taxon>
        <taxon>Dikarya</taxon>
        <taxon>Ascomycota</taxon>
        <taxon>Pezizomycotina</taxon>
        <taxon>Sordariomycetes</taxon>
        <taxon>Hypocreomycetidae</taxon>
        <taxon>Hypocreales</taxon>
        <taxon>Nectriaceae</taxon>
        <taxon>Fusarium</taxon>
        <taxon>Fusarium lateritium species complex</taxon>
    </lineage>
</organism>
<dbReference type="EMBL" id="JABEXW010000205">
    <property type="protein sequence ID" value="KAF4968197.1"/>
    <property type="molecule type" value="Genomic_DNA"/>
</dbReference>
<reference evidence="2" key="2">
    <citation type="submission" date="2020-05" db="EMBL/GenBank/DDBJ databases">
        <authorList>
            <person name="Kim H.-S."/>
            <person name="Proctor R.H."/>
            <person name="Brown D.W."/>
        </authorList>
    </citation>
    <scope>NUCLEOTIDE SEQUENCE</scope>
    <source>
        <strain evidence="2">NRRL 20472</strain>
    </source>
</reference>
<accession>A0A8H4U213</accession>
<sequence>MSGIVAYPTSGTDWENHRDAIIRLYIVEDRPLKEVRHIMENEFGFKATLQKWGAMKNYKAREKDMMVERVSEALANGEDLDHILFRGHSVKHHRVLRHWRTKTQQDGYAPRSRSMQVDQITPNHQRDAPVSLAMHRPSRVLGGASSGELILLSTDTFIQNFISTCGLSNKTTRKYSPFQADSDGVPYMRANQFWHDCETAIYLLRIGSTALGWSTLHTCWGIAADSFLSQPVTLLQKVLTTFHPHGSLKKFPEVSNSTLKFTADLIEIKLGISHPLVQICRNIQHDNEGPKTAESTLTLMSSLFEKHLGPHHHQAFQTNTALINRYSQNSNFTAAERTAQRLANNSESSPTRSVQLPKALRKLAHVLKSQGRYEEAILFQQRIVGELEDSIPEDLRIYTKEDIAELQRLQGNTYLESEYLLEAFLNAQRFFGPNQAPTLHIWDKFEASLSEQGRELESVWTGKMPEQDLKGATVEAGSLS</sequence>
<reference evidence="2" key="1">
    <citation type="journal article" date="2020" name="BMC Genomics">
        <title>Correction to: Identification and distribution of gene clusters required for synthesis of sphingolipid metabolism inhibitors in diverse species of the filamentous fungus Fusarium.</title>
        <authorList>
            <person name="Kim H.S."/>
            <person name="Lohmar J.M."/>
            <person name="Busman M."/>
            <person name="Brown D.W."/>
            <person name="Naumann T.A."/>
            <person name="Divon H.H."/>
            <person name="Lysoe E."/>
            <person name="Uhlig S."/>
            <person name="Proctor R.H."/>
        </authorList>
    </citation>
    <scope>NUCLEOTIDE SEQUENCE</scope>
    <source>
        <strain evidence="2">NRRL 20472</strain>
    </source>
</reference>
<comment type="caution">
    <text evidence="2">The sequence shown here is derived from an EMBL/GenBank/DDBJ whole genome shotgun (WGS) entry which is preliminary data.</text>
</comment>
<evidence type="ECO:0000313" key="2">
    <source>
        <dbReference type="EMBL" id="KAF4968197.1"/>
    </source>
</evidence>
<dbReference type="OrthoDB" id="5308957at2759"/>
<dbReference type="InterPro" id="IPR011990">
    <property type="entry name" value="TPR-like_helical_dom_sf"/>
</dbReference>
<dbReference type="Pfam" id="PF14420">
    <property type="entry name" value="Clr5"/>
    <property type="match status" value="1"/>
</dbReference>
<evidence type="ECO:0000313" key="3">
    <source>
        <dbReference type="Proteomes" id="UP000622797"/>
    </source>
</evidence>